<reference evidence="1 2" key="1">
    <citation type="journal article" date="2019" name="G3 (Bethesda)">
        <title>Sequencing of a Wild Apple (Malus baccata) Genome Unravels the Differences Between Cultivated and Wild Apple Species Regarding Disease Resistance and Cold Tolerance.</title>
        <authorList>
            <person name="Chen X."/>
        </authorList>
    </citation>
    <scope>NUCLEOTIDE SEQUENCE [LARGE SCALE GENOMIC DNA]</scope>
    <source>
        <strain evidence="2">cv. Shandingzi</strain>
        <tissue evidence="1">Leaves</tissue>
    </source>
</reference>
<evidence type="ECO:0000313" key="1">
    <source>
        <dbReference type="EMBL" id="TQE07024.1"/>
    </source>
</evidence>
<proteinExistence type="predicted"/>
<gene>
    <name evidence="1" type="ORF">C1H46_007414</name>
</gene>
<comment type="caution">
    <text evidence="1">The sequence shown here is derived from an EMBL/GenBank/DDBJ whole genome shotgun (WGS) entry which is preliminary data.</text>
</comment>
<accession>A0A540N7I8</accession>
<dbReference type="AlphaFoldDB" id="A0A540N7I8"/>
<dbReference type="EMBL" id="VIEB01000093">
    <property type="protein sequence ID" value="TQE07024.1"/>
    <property type="molecule type" value="Genomic_DNA"/>
</dbReference>
<sequence>MPGLGGSNLGSELTSGVLTLNSAAKLNGRVEPWKKKSIISAKYRRYYRFFGVPKFF</sequence>
<keyword evidence="2" id="KW-1185">Reference proteome</keyword>
<evidence type="ECO:0000313" key="2">
    <source>
        <dbReference type="Proteomes" id="UP000315295"/>
    </source>
</evidence>
<protein>
    <submittedName>
        <fullName evidence="1">Uncharacterized protein</fullName>
    </submittedName>
</protein>
<name>A0A540N7I8_MALBA</name>
<organism evidence="1 2">
    <name type="scientific">Malus baccata</name>
    <name type="common">Siberian crab apple</name>
    <name type="synonym">Pyrus baccata</name>
    <dbReference type="NCBI Taxonomy" id="106549"/>
    <lineage>
        <taxon>Eukaryota</taxon>
        <taxon>Viridiplantae</taxon>
        <taxon>Streptophyta</taxon>
        <taxon>Embryophyta</taxon>
        <taxon>Tracheophyta</taxon>
        <taxon>Spermatophyta</taxon>
        <taxon>Magnoliopsida</taxon>
        <taxon>eudicotyledons</taxon>
        <taxon>Gunneridae</taxon>
        <taxon>Pentapetalae</taxon>
        <taxon>rosids</taxon>
        <taxon>fabids</taxon>
        <taxon>Rosales</taxon>
        <taxon>Rosaceae</taxon>
        <taxon>Amygdaloideae</taxon>
        <taxon>Maleae</taxon>
        <taxon>Malus</taxon>
    </lineage>
</organism>
<dbReference type="Proteomes" id="UP000315295">
    <property type="component" value="Unassembled WGS sequence"/>
</dbReference>